<dbReference type="AlphaFoldDB" id="A0A1V9YPL1"/>
<dbReference type="EMBL" id="JNBR01001430">
    <property type="protein sequence ID" value="OQR87644.1"/>
    <property type="molecule type" value="Genomic_DNA"/>
</dbReference>
<dbReference type="GO" id="GO:0003677">
    <property type="term" value="F:DNA binding"/>
    <property type="evidence" value="ECO:0007669"/>
    <property type="project" value="UniProtKB-KW"/>
</dbReference>
<dbReference type="GO" id="GO:0005634">
    <property type="term" value="C:nucleus"/>
    <property type="evidence" value="ECO:0007669"/>
    <property type="project" value="TreeGrafter"/>
</dbReference>
<evidence type="ECO:0000313" key="5">
    <source>
        <dbReference type="Proteomes" id="UP000243579"/>
    </source>
</evidence>
<dbReference type="PANTHER" id="PTHR19303:SF73">
    <property type="entry name" value="PROTEIN PDC2"/>
    <property type="match status" value="1"/>
</dbReference>
<dbReference type="OrthoDB" id="166568at2759"/>
<evidence type="ECO:0000313" key="4">
    <source>
        <dbReference type="EMBL" id="OQR87644.1"/>
    </source>
</evidence>
<evidence type="ECO:0000256" key="2">
    <source>
        <dbReference type="SAM" id="MobiDB-lite"/>
    </source>
</evidence>
<dbReference type="Proteomes" id="UP000243579">
    <property type="component" value="Unassembled WGS sequence"/>
</dbReference>
<proteinExistence type="predicted"/>
<dbReference type="InterPro" id="IPR009057">
    <property type="entry name" value="Homeodomain-like_sf"/>
</dbReference>
<reference evidence="4 5" key="1">
    <citation type="journal article" date="2014" name="Genome Biol. Evol.">
        <title>The secreted proteins of Achlya hypogyna and Thraustotheca clavata identify the ancestral oomycete secretome and reveal gene acquisitions by horizontal gene transfer.</title>
        <authorList>
            <person name="Misner I."/>
            <person name="Blouin N."/>
            <person name="Leonard G."/>
            <person name="Richards T.A."/>
            <person name="Lane C.E."/>
        </authorList>
    </citation>
    <scope>NUCLEOTIDE SEQUENCE [LARGE SCALE GENOMIC DNA]</scope>
    <source>
        <strain evidence="4 5">ATCC 48635</strain>
    </source>
</reference>
<feature type="region of interest" description="Disordered" evidence="2">
    <location>
        <begin position="1"/>
        <end position="24"/>
    </location>
</feature>
<evidence type="ECO:0000259" key="3">
    <source>
        <dbReference type="PROSITE" id="PS51253"/>
    </source>
</evidence>
<dbReference type="InterPro" id="IPR004875">
    <property type="entry name" value="DDE_SF_endonuclease_dom"/>
</dbReference>
<accession>A0A1V9YPL1</accession>
<dbReference type="Pfam" id="PF03184">
    <property type="entry name" value="DDE_1"/>
    <property type="match status" value="1"/>
</dbReference>
<gene>
    <name evidence="4" type="ORF">ACHHYP_08430</name>
</gene>
<dbReference type="SMART" id="SM00674">
    <property type="entry name" value="CENPB"/>
    <property type="match status" value="1"/>
</dbReference>
<dbReference type="Gene3D" id="1.10.10.60">
    <property type="entry name" value="Homeodomain-like"/>
    <property type="match status" value="1"/>
</dbReference>
<dbReference type="Pfam" id="PF03221">
    <property type="entry name" value="HTH_Tnp_Tc5"/>
    <property type="match status" value="1"/>
</dbReference>
<evidence type="ECO:0000256" key="1">
    <source>
        <dbReference type="ARBA" id="ARBA00023125"/>
    </source>
</evidence>
<dbReference type="PROSITE" id="PS51253">
    <property type="entry name" value="HTH_CENPB"/>
    <property type="match status" value="1"/>
</dbReference>
<comment type="caution">
    <text evidence="4">The sequence shown here is derived from an EMBL/GenBank/DDBJ whole genome shotgun (WGS) entry which is preliminary data.</text>
</comment>
<name>A0A1V9YPL1_ACHHY</name>
<keyword evidence="1" id="KW-0238">DNA-binding</keyword>
<feature type="domain" description="HTH CENPB-type" evidence="3">
    <location>
        <begin position="84"/>
        <end position="159"/>
    </location>
</feature>
<dbReference type="STRING" id="1202772.A0A1V9YPL1"/>
<dbReference type="SUPFAM" id="SSF46689">
    <property type="entry name" value="Homeodomain-like"/>
    <property type="match status" value="1"/>
</dbReference>
<protein>
    <submittedName>
        <fullName evidence="4">Tigger transposable element-derived protein 6-like</fullName>
    </submittedName>
</protein>
<organism evidence="4 5">
    <name type="scientific">Achlya hypogyna</name>
    <name type="common">Oomycete</name>
    <name type="synonym">Protoachlya hypogyna</name>
    <dbReference type="NCBI Taxonomy" id="1202772"/>
    <lineage>
        <taxon>Eukaryota</taxon>
        <taxon>Sar</taxon>
        <taxon>Stramenopiles</taxon>
        <taxon>Oomycota</taxon>
        <taxon>Saprolegniomycetes</taxon>
        <taxon>Saprolegniales</taxon>
        <taxon>Achlyaceae</taxon>
        <taxon>Achlya</taxon>
    </lineage>
</organism>
<dbReference type="InterPro" id="IPR050863">
    <property type="entry name" value="CenT-Element_Derived"/>
</dbReference>
<dbReference type="InterPro" id="IPR006600">
    <property type="entry name" value="HTH_CenpB_DNA-bd_dom"/>
</dbReference>
<keyword evidence="5" id="KW-1185">Reference proteome</keyword>
<dbReference type="PANTHER" id="PTHR19303">
    <property type="entry name" value="TRANSPOSON"/>
    <property type="match status" value="1"/>
</dbReference>
<sequence>MAKAKTPKSRAVAKDAPKKRRSSPNVYDRTKILDFYHANGRNQTLTASFFKVNGFPNMNQSTVSRMVHDEARWRTMAEKNVCLDAVRVRSVRHPRFDAALSIWVDQMEAARFNGLTSDVIRAVAMHVYEKLEIPEHERTSLSNGWIDAFKSRNGLRFHRFHGEAASISAGDVASERARVQALLTSAFDNGYDINDIFNFDETGSKQSKTRITLALGTNATGTDKLPPLFIGHAKKPRCFSAPPQDIGYDYASSEKAWMTGDIFRAWMLRLQATMASQGRHIILLVDNFSGHKSDEEATPNVRLEFFRANLTAHEYLLSIVPELYDGVIKNELFKINQKMAMDFALAAWGKVKKDTIINCWGHTNILPGEKRATCCPITEMDELSAAMHKLTVAAITHSMALDVPTAEEYVDAGETDDLALLSYLTIDQICDFVRYVDDDDDTNDDDTNDDA</sequence>